<gene>
    <name evidence="1" type="ORF">CCAE0312_LOCUS115</name>
</gene>
<dbReference type="AlphaFoldDB" id="A0A7S1T538"/>
<reference evidence="1" key="1">
    <citation type="submission" date="2021-01" db="EMBL/GenBank/DDBJ databases">
        <authorList>
            <person name="Corre E."/>
            <person name="Pelletier E."/>
            <person name="Niang G."/>
            <person name="Scheremetjew M."/>
            <person name="Finn R."/>
            <person name="Kale V."/>
            <person name="Holt S."/>
            <person name="Cochrane G."/>
            <person name="Meng A."/>
            <person name="Brown T."/>
            <person name="Cohen L."/>
        </authorList>
    </citation>
    <scope>NUCLEOTIDE SEQUENCE</scope>
    <source>
        <strain evidence="1">SAG 36.94</strain>
    </source>
</reference>
<dbReference type="EMBL" id="HBGH01000249">
    <property type="protein sequence ID" value="CAD9220538.1"/>
    <property type="molecule type" value="Transcribed_RNA"/>
</dbReference>
<protein>
    <submittedName>
        <fullName evidence="1">Uncharacterized protein</fullName>
    </submittedName>
</protein>
<name>A0A7S1T538_9RHOD</name>
<accession>A0A7S1T538</accession>
<sequence>MKMETVRKFFEVLQSGDGKATVSMESLGKLLEMETNWGDDSVVPDAPDMAVVWATRMRGQIEKDVVELYLELEIETLHDKWVRVPLLGTPTAMESIQMVKEDSPEEGKRIHAYIIPSPDGVFMFSAFGIAKWKVSFRATLPIHDGHTRSFHLRIPCSVQTELRMRSPLEESHIEVDPKLKMISTSDPEGSWIEVTLPPTEFVRVTWSARRVEMEDDIARIEAPEQVLTADQYIVYSIQEDLCRVRARWLLGVFHRPRHTLNIAIPSNMTVRNVQGDNLRKWEIVHLETGAERNRDEISSALSEEATRCVRLFHSSGVKGPYDFEMEAEMKMDANQGMNDEHSHGAQLAMSLKTFHVLDAEREHVFVTVEASSNIEVQELSKVGAMRIDESELPGFLLRDHSYPSVERTVFCFKAPNPNFDVTIGVCRHEEVDVLTAIIEEAWLETTVSANNSFTKVQLKMRNSSKQFLRCSLPEESTTYSTEVDCLPVKPARDANQEIMIPLPRKRGPSGDTWVDITYISTHTPLEARGALILNLPKVDVPINQLFLTVFLPYGFSFGDFSGDLREVERHSSELNRSKPFETLVAYREADIDGLPPQSFPQRAVRLCSTHNEALMQESSVIDSTKPHQGRSEGLVPVHVDSLREGKQFNFERLLVNDEELKLQLGYRRDETPFWRRKWFR</sequence>
<organism evidence="1">
    <name type="scientific">Compsopogon caeruleus</name>
    <dbReference type="NCBI Taxonomy" id="31354"/>
    <lineage>
        <taxon>Eukaryota</taxon>
        <taxon>Rhodophyta</taxon>
        <taxon>Compsopogonophyceae</taxon>
        <taxon>Compsopogonales</taxon>
        <taxon>Compsopogonaceae</taxon>
        <taxon>Compsopogon</taxon>
    </lineage>
</organism>
<evidence type="ECO:0000313" key="1">
    <source>
        <dbReference type="EMBL" id="CAD9220538.1"/>
    </source>
</evidence>
<proteinExistence type="predicted"/>